<organism evidence="9 10">
    <name type="scientific">Crotalaria pallida</name>
    <name type="common">Smooth rattlebox</name>
    <name type="synonym">Crotalaria striata</name>
    <dbReference type="NCBI Taxonomy" id="3830"/>
    <lineage>
        <taxon>Eukaryota</taxon>
        <taxon>Viridiplantae</taxon>
        <taxon>Streptophyta</taxon>
        <taxon>Embryophyta</taxon>
        <taxon>Tracheophyta</taxon>
        <taxon>Spermatophyta</taxon>
        <taxon>Magnoliopsida</taxon>
        <taxon>eudicotyledons</taxon>
        <taxon>Gunneridae</taxon>
        <taxon>Pentapetalae</taxon>
        <taxon>rosids</taxon>
        <taxon>fabids</taxon>
        <taxon>Fabales</taxon>
        <taxon>Fabaceae</taxon>
        <taxon>Papilionoideae</taxon>
        <taxon>50 kb inversion clade</taxon>
        <taxon>genistoids sensu lato</taxon>
        <taxon>core genistoids</taxon>
        <taxon>Crotalarieae</taxon>
        <taxon>Crotalaria</taxon>
    </lineage>
</organism>
<evidence type="ECO:0000256" key="7">
    <source>
        <dbReference type="SAM" id="MobiDB-lite"/>
    </source>
</evidence>
<keyword evidence="6" id="KW-0175">Coiled coil</keyword>
<evidence type="ECO:0000256" key="1">
    <source>
        <dbReference type="ARBA" id="ARBA00004245"/>
    </source>
</evidence>
<dbReference type="PANTHER" id="PTHR31358">
    <property type="entry name" value="PROTEIN WVD2-LIKE 4"/>
    <property type="match status" value="1"/>
</dbReference>
<gene>
    <name evidence="9" type="ORF">RIF29_12356</name>
</gene>
<evidence type="ECO:0000256" key="5">
    <source>
        <dbReference type="ARBA" id="ARBA00023212"/>
    </source>
</evidence>
<reference evidence="9 10" key="1">
    <citation type="submission" date="2024-01" db="EMBL/GenBank/DDBJ databases">
        <title>The genomes of 5 underutilized Papilionoideae crops provide insights into root nodulation and disease resistanc.</title>
        <authorList>
            <person name="Yuan L."/>
        </authorList>
    </citation>
    <scope>NUCLEOTIDE SEQUENCE [LARGE SCALE GENOMIC DNA]</scope>
    <source>
        <strain evidence="9">ZHUSHIDOU_FW_LH</strain>
        <tissue evidence="9">Leaf</tissue>
    </source>
</reference>
<evidence type="ECO:0000256" key="6">
    <source>
        <dbReference type="SAM" id="Coils"/>
    </source>
</evidence>
<evidence type="ECO:0000259" key="8">
    <source>
        <dbReference type="Pfam" id="PF06886"/>
    </source>
</evidence>
<dbReference type="GO" id="GO:0008017">
    <property type="term" value="F:microtubule binding"/>
    <property type="evidence" value="ECO:0007669"/>
    <property type="project" value="InterPro"/>
</dbReference>
<name>A0AAN9P216_CROPI</name>
<keyword evidence="5" id="KW-0206">Cytoskeleton</keyword>
<feature type="coiled-coil region" evidence="6">
    <location>
        <begin position="163"/>
        <end position="193"/>
    </location>
</feature>
<accession>A0AAN9P216</accession>
<dbReference type="EMBL" id="JAYWIO010000002">
    <property type="protein sequence ID" value="KAK7283084.1"/>
    <property type="molecule type" value="Genomic_DNA"/>
</dbReference>
<proteinExistence type="inferred from homology"/>
<dbReference type="GO" id="GO:0005874">
    <property type="term" value="C:microtubule"/>
    <property type="evidence" value="ECO:0007669"/>
    <property type="project" value="UniProtKB-KW"/>
</dbReference>
<evidence type="ECO:0000256" key="2">
    <source>
        <dbReference type="ARBA" id="ARBA00005885"/>
    </source>
</evidence>
<sequence length="381" mass="41379">MDGNNVTISKEEKVKVIDQTVQSRALKGPVKSKIAKSPSPRGIHSSSVKRTKDGKGVEASPAVSNGTLALDSHSRQPIKNRLSNDKQIPSKHPGKPDAASSEAPMEKTKPRSLKKGSLDNVQGEAESPSPAAQDAKPRKAGALPNYGFSFKCDERAERRKQFYSQLEEKIHAKEVEESNLQAKTKETQEAEIKMLRKTLAFKATPMPTFYQEPAPPRVELKKIPTTRPKSPKLGRRKSSTFSEPEGNSSSSARLARLSLDEKVSQSKPTKGVSPVHQKKPQRKSLPPRLASEKISSSNSATAPTSSKAVDDEKTLSKVTTLSDATEEEKVEMSAAIEENGTLSKETTSDKPSEAESHVNGGIVIEEKPEIVLVPEPIAAEH</sequence>
<keyword evidence="3" id="KW-0963">Cytoplasm</keyword>
<dbReference type="Proteomes" id="UP001372338">
    <property type="component" value="Unassembled WGS sequence"/>
</dbReference>
<feature type="compositionally biased region" description="Basic and acidic residues" evidence="7">
    <location>
        <begin position="346"/>
        <end position="356"/>
    </location>
</feature>
<evidence type="ECO:0000256" key="4">
    <source>
        <dbReference type="ARBA" id="ARBA00022701"/>
    </source>
</evidence>
<keyword evidence="4" id="KW-0493">Microtubule</keyword>
<feature type="compositionally biased region" description="Low complexity" evidence="7">
    <location>
        <begin position="295"/>
        <end position="306"/>
    </location>
</feature>
<feature type="compositionally biased region" description="Low complexity" evidence="7">
    <location>
        <begin position="248"/>
        <end position="257"/>
    </location>
</feature>
<evidence type="ECO:0000256" key="3">
    <source>
        <dbReference type="ARBA" id="ARBA00022490"/>
    </source>
</evidence>
<evidence type="ECO:0000313" key="9">
    <source>
        <dbReference type="EMBL" id="KAK7283084.1"/>
    </source>
</evidence>
<comment type="caution">
    <text evidence="9">The sequence shown here is derived from an EMBL/GenBank/DDBJ whole genome shotgun (WGS) entry which is preliminary data.</text>
</comment>
<dbReference type="PANTHER" id="PTHR31358:SF43">
    <property type="entry name" value="TPX2 (TARGETING PROTEIN FOR XKLP2) FAMILY PROTEIN"/>
    <property type="match status" value="1"/>
</dbReference>
<feature type="compositionally biased region" description="Basic residues" evidence="7">
    <location>
        <begin position="229"/>
        <end position="238"/>
    </location>
</feature>
<feature type="region of interest" description="Disordered" evidence="7">
    <location>
        <begin position="206"/>
        <end position="362"/>
    </location>
</feature>
<protein>
    <recommendedName>
        <fullName evidence="8">TPX2 C-terminal domain-containing protein</fullName>
    </recommendedName>
</protein>
<feature type="region of interest" description="Disordered" evidence="7">
    <location>
        <begin position="24"/>
        <end position="151"/>
    </location>
</feature>
<keyword evidence="10" id="KW-1185">Reference proteome</keyword>
<dbReference type="InterPro" id="IPR044833">
    <property type="entry name" value="WDL5/6"/>
</dbReference>
<comment type="subcellular location">
    <subcellularLocation>
        <location evidence="1">Cytoplasm</location>
        <location evidence="1">Cytoskeleton</location>
    </subcellularLocation>
</comment>
<feature type="domain" description="TPX2 C-terminal" evidence="8">
    <location>
        <begin position="148"/>
        <end position="224"/>
    </location>
</feature>
<comment type="similarity">
    <text evidence="2">Belongs to the TPX2 family.</text>
</comment>
<dbReference type="AlphaFoldDB" id="A0AAN9P216"/>
<dbReference type="Pfam" id="PF06886">
    <property type="entry name" value="TPX2"/>
    <property type="match status" value="1"/>
</dbReference>
<dbReference type="InterPro" id="IPR027329">
    <property type="entry name" value="TPX2_C"/>
</dbReference>
<evidence type="ECO:0000313" key="10">
    <source>
        <dbReference type="Proteomes" id="UP001372338"/>
    </source>
</evidence>